<accession>A0A0G4MFA5</accession>
<gene>
    <name evidence="1" type="ORF">BN1723_014668</name>
</gene>
<name>A0A0G4MFA5_VERLO</name>
<dbReference type="AlphaFoldDB" id="A0A0G4MFA5"/>
<dbReference type="Proteomes" id="UP000045706">
    <property type="component" value="Unassembled WGS sequence"/>
</dbReference>
<organism evidence="1 2">
    <name type="scientific">Verticillium longisporum</name>
    <name type="common">Verticillium dahliae var. longisporum</name>
    <dbReference type="NCBI Taxonomy" id="100787"/>
    <lineage>
        <taxon>Eukaryota</taxon>
        <taxon>Fungi</taxon>
        <taxon>Dikarya</taxon>
        <taxon>Ascomycota</taxon>
        <taxon>Pezizomycotina</taxon>
        <taxon>Sordariomycetes</taxon>
        <taxon>Hypocreomycetidae</taxon>
        <taxon>Glomerellales</taxon>
        <taxon>Plectosphaerellaceae</taxon>
        <taxon>Verticillium</taxon>
    </lineage>
</organism>
<evidence type="ECO:0000313" key="2">
    <source>
        <dbReference type="Proteomes" id="UP000045706"/>
    </source>
</evidence>
<dbReference type="EMBL" id="CVQI01025002">
    <property type="protein sequence ID" value="CRK32730.1"/>
    <property type="molecule type" value="Genomic_DNA"/>
</dbReference>
<evidence type="ECO:0000313" key="1">
    <source>
        <dbReference type="EMBL" id="CRK32730.1"/>
    </source>
</evidence>
<reference evidence="2" key="1">
    <citation type="submission" date="2015-05" db="EMBL/GenBank/DDBJ databases">
        <authorList>
            <person name="Fogelqvist Johan"/>
        </authorList>
    </citation>
    <scope>NUCLEOTIDE SEQUENCE [LARGE SCALE GENOMIC DNA]</scope>
</reference>
<proteinExistence type="predicted"/>
<protein>
    <submittedName>
        <fullName evidence="1">Uncharacterized protein</fullName>
    </submittedName>
</protein>
<sequence>MHISAAVKQQALNDSNDVCRHTSASLKAHRLRATSVNSKASVRHGITSVEEAELHRGPSPVPCAALTGYDHDTSLQATANAPGDCEGRKYLHSLSPTV</sequence>